<reference evidence="2" key="1">
    <citation type="submission" date="2023-07" db="EMBL/GenBank/DDBJ databases">
        <title>Fictibacillus sp. isolated from freshwater pond.</title>
        <authorList>
            <person name="Kirdat K."/>
            <person name="Bhat A."/>
            <person name="Mourya A."/>
            <person name="Yadav A."/>
        </authorList>
    </citation>
    <scope>NUCLEOTIDE SEQUENCE</scope>
    <source>
        <strain evidence="2">NE201</strain>
    </source>
</reference>
<protein>
    <submittedName>
        <fullName evidence="2">PIN domain-containing protein</fullName>
    </submittedName>
</protein>
<feature type="domain" description="DUF4935" evidence="1">
    <location>
        <begin position="3"/>
        <end position="180"/>
    </location>
</feature>
<organism evidence="2 3">
    <name type="scientific">Fictibacillus fluitans</name>
    <dbReference type="NCBI Taxonomy" id="3058422"/>
    <lineage>
        <taxon>Bacteria</taxon>
        <taxon>Bacillati</taxon>
        <taxon>Bacillota</taxon>
        <taxon>Bacilli</taxon>
        <taxon>Bacillales</taxon>
        <taxon>Fictibacillaceae</taxon>
        <taxon>Fictibacillus</taxon>
    </lineage>
</organism>
<dbReference type="EMBL" id="JAUHTR010000003">
    <property type="protein sequence ID" value="MDN4524401.1"/>
    <property type="molecule type" value="Genomic_DNA"/>
</dbReference>
<evidence type="ECO:0000313" key="3">
    <source>
        <dbReference type="Proteomes" id="UP001172721"/>
    </source>
</evidence>
<dbReference type="RefSeq" id="WP_301165449.1">
    <property type="nucleotide sequence ID" value="NZ_JAUHTR010000003.1"/>
</dbReference>
<name>A0ABT8HUG0_9BACL</name>
<sequence length="414" mass="48556">MNIFLDTNVFFNDPYLTKGKKPILLRLAKHKDVKLFINQTVYSEVLRKHKVFTDQELKTAVEALSKIKHLFDPKRENVKIDVKIEDIVDDVISHFETLELEEQLKIIPYDVDVLKDVVEMDMYEKEPFIKRLKLTNKKEEVVPYKKKEVRDSIIWYTYKRYIEKNNLENCFFISHNTKDFGAFGAGNTPKGQPYTLHENLSDSSNIIAYRDINDFLSNNAVEIKELFKDKQLHERILSDDFAEQIEEELKGGLATVLVEKHLIEQITQYTESYLSDTLPEEIHDDYYMGGYVEPTYFSDIDNVELIEVMTYGGDISVAVSLEIDVDIDINLYNPAHNDRIDKHQYYATDRVKIEESVIFLLPIDEKKALDVAKFSLRDYVKGIEPRSVDIQIVSRETIEHEDMFNEEDFDEPHR</sequence>
<proteinExistence type="predicted"/>
<dbReference type="Pfam" id="PF16289">
    <property type="entry name" value="PIN_12"/>
    <property type="match status" value="1"/>
</dbReference>
<gene>
    <name evidence="2" type="ORF">QYB97_07945</name>
</gene>
<evidence type="ECO:0000259" key="1">
    <source>
        <dbReference type="Pfam" id="PF16289"/>
    </source>
</evidence>
<dbReference type="Proteomes" id="UP001172721">
    <property type="component" value="Unassembled WGS sequence"/>
</dbReference>
<accession>A0ABT8HUG0</accession>
<evidence type="ECO:0000313" key="2">
    <source>
        <dbReference type="EMBL" id="MDN4524401.1"/>
    </source>
</evidence>
<comment type="caution">
    <text evidence="2">The sequence shown here is derived from an EMBL/GenBank/DDBJ whole genome shotgun (WGS) entry which is preliminary data.</text>
</comment>
<keyword evidence="3" id="KW-1185">Reference proteome</keyword>
<dbReference type="InterPro" id="IPR032557">
    <property type="entry name" value="DUF4935"/>
</dbReference>